<sequence>MSWEADEFAGLKYRFHLPAGYGEPGRRWPVVIYLHGSGERGTDNASHLKNGVELLAQWPCIVVAPHCPPSDSWGGFWFDTPSEAQLKVAALARELSTRSSVDAERISVVGFSMGAIGGWDLMTRQRGVFSAFVPIAGDVLLEQAEALKGFPIWAFHGEVDQWVPHANIREVARRGLLTNYTEFPGVDHGSWKAALETPGLYDWLLGCRR</sequence>
<dbReference type="PANTHER" id="PTHR43037:SF1">
    <property type="entry name" value="BLL1128 PROTEIN"/>
    <property type="match status" value="1"/>
</dbReference>
<evidence type="ECO:0000313" key="3">
    <source>
        <dbReference type="EMBL" id="PZR13566.1"/>
    </source>
</evidence>
<dbReference type="InterPro" id="IPR050955">
    <property type="entry name" value="Plant_Biomass_Hydrol_Est"/>
</dbReference>
<name>A0A2W5TL89_9BACT</name>
<dbReference type="PANTHER" id="PTHR43037">
    <property type="entry name" value="UNNAMED PRODUCT-RELATED"/>
    <property type="match status" value="1"/>
</dbReference>
<reference evidence="3 4" key="1">
    <citation type="submission" date="2017-08" db="EMBL/GenBank/DDBJ databases">
        <title>Infants hospitalized years apart are colonized by the same room-sourced microbial strains.</title>
        <authorList>
            <person name="Brooks B."/>
            <person name="Olm M.R."/>
            <person name="Firek B.A."/>
            <person name="Baker R."/>
            <person name="Thomas B.C."/>
            <person name="Morowitz M.J."/>
            <person name="Banfield J.F."/>
        </authorList>
    </citation>
    <scope>NUCLEOTIDE SEQUENCE [LARGE SCALE GENOMIC DNA]</scope>
    <source>
        <strain evidence="3">S2_003_000_R2_14</strain>
    </source>
</reference>
<dbReference type="AlphaFoldDB" id="A0A2W5TL89"/>
<proteinExistence type="predicted"/>
<dbReference type="Pfam" id="PF02230">
    <property type="entry name" value="Abhydrolase_2"/>
    <property type="match status" value="1"/>
</dbReference>
<evidence type="ECO:0000259" key="2">
    <source>
        <dbReference type="Pfam" id="PF02230"/>
    </source>
</evidence>
<organism evidence="3 4">
    <name type="scientific">Archangium gephyra</name>
    <dbReference type="NCBI Taxonomy" id="48"/>
    <lineage>
        <taxon>Bacteria</taxon>
        <taxon>Pseudomonadati</taxon>
        <taxon>Myxococcota</taxon>
        <taxon>Myxococcia</taxon>
        <taxon>Myxococcales</taxon>
        <taxon>Cystobacterineae</taxon>
        <taxon>Archangiaceae</taxon>
        <taxon>Archangium</taxon>
    </lineage>
</organism>
<accession>A0A2W5TL89</accession>
<dbReference type="GO" id="GO:0016787">
    <property type="term" value="F:hydrolase activity"/>
    <property type="evidence" value="ECO:0007669"/>
    <property type="project" value="InterPro"/>
</dbReference>
<feature type="domain" description="Phospholipase/carboxylesterase/thioesterase" evidence="2">
    <location>
        <begin position="29"/>
        <end position="191"/>
    </location>
</feature>
<evidence type="ECO:0000256" key="1">
    <source>
        <dbReference type="ARBA" id="ARBA00022729"/>
    </source>
</evidence>
<comment type="caution">
    <text evidence="3">The sequence shown here is derived from an EMBL/GenBank/DDBJ whole genome shotgun (WGS) entry which is preliminary data.</text>
</comment>
<dbReference type="InterPro" id="IPR029058">
    <property type="entry name" value="AB_hydrolase_fold"/>
</dbReference>
<dbReference type="Gene3D" id="3.40.50.1820">
    <property type="entry name" value="alpha/beta hydrolase"/>
    <property type="match status" value="1"/>
</dbReference>
<keyword evidence="1" id="KW-0732">Signal</keyword>
<dbReference type="SUPFAM" id="SSF53474">
    <property type="entry name" value="alpha/beta-Hydrolases"/>
    <property type="match status" value="1"/>
</dbReference>
<dbReference type="EMBL" id="QFQP01000009">
    <property type="protein sequence ID" value="PZR13566.1"/>
    <property type="molecule type" value="Genomic_DNA"/>
</dbReference>
<dbReference type="InterPro" id="IPR003140">
    <property type="entry name" value="PLipase/COase/thioEstase"/>
</dbReference>
<protein>
    <recommendedName>
        <fullName evidence="2">Phospholipase/carboxylesterase/thioesterase domain-containing protein</fullName>
    </recommendedName>
</protein>
<dbReference type="Proteomes" id="UP000249061">
    <property type="component" value="Unassembled WGS sequence"/>
</dbReference>
<evidence type="ECO:0000313" key="4">
    <source>
        <dbReference type="Proteomes" id="UP000249061"/>
    </source>
</evidence>
<gene>
    <name evidence="3" type="ORF">DI536_12520</name>
</gene>